<accession>A0A6I6IT96</accession>
<feature type="domain" description="Transglycosylase SLT" evidence="2">
    <location>
        <begin position="88"/>
        <end position="158"/>
    </location>
</feature>
<dbReference type="AlphaFoldDB" id="A0A6I6IT96"/>
<name>A0A6I6IT96_9RHOB</name>
<dbReference type="OrthoDB" id="5763339at2"/>
<dbReference type="Gene3D" id="1.10.530.10">
    <property type="match status" value="1"/>
</dbReference>
<reference evidence="4" key="1">
    <citation type="submission" date="2018-12" db="EMBL/GenBank/DDBJ databases">
        <title>Complete genome sequence of Roseovarius sp. MME-070.</title>
        <authorList>
            <person name="Nam Y.-D."/>
            <person name="Kang J."/>
            <person name="Chung W.-H."/>
            <person name="Park Y.S."/>
        </authorList>
    </citation>
    <scope>NUCLEOTIDE SEQUENCE [LARGE SCALE GENOMIC DNA]</scope>
    <source>
        <strain evidence="4">MME-070</strain>
    </source>
</reference>
<comment type="similarity">
    <text evidence="1">Belongs to the virb1 family.</text>
</comment>
<dbReference type="InterPro" id="IPR023346">
    <property type="entry name" value="Lysozyme-like_dom_sf"/>
</dbReference>
<proteinExistence type="inferred from homology"/>
<evidence type="ECO:0000256" key="1">
    <source>
        <dbReference type="ARBA" id="ARBA00009387"/>
    </source>
</evidence>
<sequence length="220" mass="24314">MSLLPIMAWSQDQLAVSGAASATTELPLYPPSREANLPRTRWESVPGSALWTRAVLASLKDHARVLPEMVPADIADWCPAYPSATMDKRRAFWAGFLSTLVKHESTYRAHAVGGGGRWYGLTQILPSTARGYKCRARSGEDLKHAPSNLSCALRIMAYTVPRDGVVSRGMRGVAADWGPLHSRKKRQDMMAWTKQQSYCKPMSAVRPRARPQSFKTASVD</sequence>
<dbReference type="Proteomes" id="UP000428330">
    <property type="component" value="Chromosome"/>
</dbReference>
<dbReference type="EMBL" id="CP034348">
    <property type="protein sequence ID" value="QGX99021.1"/>
    <property type="molecule type" value="Genomic_DNA"/>
</dbReference>
<gene>
    <name evidence="3" type="ORF">EI983_12375</name>
</gene>
<dbReference type="SUPFAM" id="SSF53955">
    <property type="entry name" value="Lysozyme-like"/>
    <property type="match status" value="1"/>
</dbReference>
<evidence type="ECO:0000313" key="3">
    <source>
        <dbReference type="EMBL" id="QGX99021.1"/>
    </source>
</evidence>
<dbReference type="KEGG" id="rom:EI983_12375"/>
<dbReference type="InterPro" id="IPR008258">
    <property type="entry name" value="Transglycosylase_SLT_dom_1"/>
</dbReference>
<keyword evidence="4" id="KW-1185">Reference proteome</keyword>
<organism evidence="3 4">
    <name type="scientific">Roseovarius faecimaris</name>
    <dbReference type="NCBI Taxonomy" id="2494550"/>
    <lineage>
        <taxon>Bacteria</taxon>
        <taxon>Pseudomonadati</taxon>
        <taxon>Pseudomonadota</taxon>
        <taxon>Alphaproteobacteria</taxon>
        <taxon>Rhodobacterales</taxon>
        <taxon>Roseobacteraceae</taxon>
        <taxon>Roseovarius</taxon>
    </lineage>
</organism>
<dbReference type="Pfam" id="PF01464">
    <property type="entry name" value="SLT"/>
    <property type="match status" value="1"/>
</dbReference>
<evidence type="ECO:0000259" key="2">
    <source>
        <dbReference type="Pfam" id="PF01464"/>
    </source>
</evidence>
<protein>
    <submittedName>
        <fullName evidence="3">Lytic transglycosylase</fullName>
    </submittedName>
</protein>
<evidence type="ECO:0000313" key="4">
    <source>
        <dbReference type="Proteomes" id="UP000428330"/>
    </source>
</evidence>